<comment type="similarity">
    <text evidence="1">Belongs to the TRAFAC class TrmE-Era-EngA-EngB-Septin-like GTPase superfamily. AIG1/Toc34/Toc159-like paraseptin GTPase family. IAN subfamily.</text>
</comment>
<evidence type="ECO:0000259" key="5">
    <source>
        <dbReference type="PROSITE" id="PS51720"/>
    </source>
</evidence>
<keyword evidence="4" id="KW-1133">Transmembrane helix</keyword>
<dbReference type="PANTHER" id="PTHR10903">
    <property type="entry name" value="GTPASE, IMAP FAMILY MEMBER-RELATED"/>
    <property type="match status" value="1"/>
</dbReference>
<dbReference type="PROSITE" id="PS51720">
    <property type="entry name" value="G_AIG1"/>
    <property type="match status" value="2"/>
</dbReference>
<dbReference type="GO" id="GO:0005525">
    <property type="term" value="F:GTP binding"/>
    <property type="evidence" value="ECO:0007669"/>
    <property type="project" value="UniProtKB-KW"/>
</dbReference>
<dbReference type="Gene3D" id="3.40.50.300">
    <property type="entry name" value="P-loop containing nucleotide triphosphate hydrolases"/>
    <property type="match status" value="2"/>
</dbReference>
<keyword evidence="4" id="KW-0472">Membrane</keyword>
<dbReference type="PANTHER" id="PTHR10903:SF69">
    <property type="entry name" value="GTPASE IMAP FAMILY MEMBER 5"/>
    <property type="match status" value="1"/>
</dbReference>
<evidence type="ECO:0000313" key="6">
    <source>
        <dbReference type="Ensembl" id="ENSUMAP00000024917"/>
    </source>
</evidence>
<keyword evidence="3" id="KW-0342">GTP-binding</keyword>
<evidence type="ECO:0000256" key="1">
    <source>
        <dbReference type="ARBA" id="ARBA00008535"/>
    </source>
</evidence>
<feature type="domain" description="AIG1-type G" evidence="5">
    <location>
        <begin position="28"/>
        <end position="154"/>
    </location>
</feature>
<organism evidence="6">
    <name type="scientific">Ursus maritimus</name>
    <name type="common">Polar bear</name>
    <name type="synonym">Thalarctos maritimus</name>
    <dbReference type="NCBI Taxonomy" id="29073"/>
    <lineage>
        <taxon>Eukaryota</taxon>
        <taxon>Metazoa</taxon>
        <taxon>Chordata</taxon>
        <taxon>Craniata</taxon>
        <taxon>Vertebrata</taxon>
        <taxon>Euteleostomi</taxon>
        <taxon>Mammalia</taxon>
        <taxon>Eutheria</taxon>
        <taxon>Laurasiatheria</taxon>
        <taxon>Carnivora</taxon>
        <taxon>Caniformia</taxon>
        <taxon>Ursidae</taxon>
        <taxon>Ursus</taxon>
    </lineage>
</organism>
<evidence type="ECO:0000256" key="2">
    <source>
        <dbReference type="ARBA" id="ARBA00022741"/>
    </source>
</evidence>
<dbReference type="SUPFAM" id="SSF52540">
    <property type="entry name" value="P-loop containing nucleoside triphosphate hydrolases"/>
    <property type="match status" value="2"/>
</dbReference>
<feature type="transmembrane region" description="Helical" evidence="4">
    <location>
        <begin position="145"/>
        <end position="175"/>
    </location>
</feature>
<evidence type="ECO:0000256" key="4">
    <source>
        <dbReference type="SAM" id="Phobius"/>
    </source>
</evidence>
<dbReference type="Ensembl" id="ENSUMAT00000029510.1">
    <property type="protein sequence ID" value="ENSUMAP00000024917.1"/>
    <property type="gene ID" value="ENSUMAG00000018133.1"/>
</dbReference>
<keyword evidence="4" id="KW-0812">Transmembrane</keyword>
<dbReference type="AlphaFoldDB" id="A0A452UUS6"/>
<dbReference type="GeneTree" id="ENSGT00940000154844"/>
<keyword evidence="2" id="KW-0547">Nucleotide-binding</keyword>
<evidence type="ECO:0000256" key="3">
    <source>
        <dbReference type="ARBA" id="ARBA00023134"/>
    </source>
</evidence>
<proteinExistence type="inferred from homology"/>
<sequence length="488" mass="53810">GGNRKLCTYSSFCSVPPLLGLGEDPQSPRTLRLLLVGKTGSGKSATGNSILGRREFESKVSTRPVTLSLQRGSRGWAGRELEVIDTPDILGPRDWPEAASRAICEAMAFSEPGPHAVLLVTQLGRFTDEDLQAVRRLQEAFGVDVLAHTVLVFTLFSGLATPYGHLLLLLSCFLFQERMEGLQRGRYGTMAEGREEDKWFATSSSLRIILVGKTGTGKSATGNSILCQPVFESRLGSQPVTKTCQAETGTWNGRNLLVVDTPSIFEAEAQTQGMCTDIADCYLLSAPGPHVLLLVTQLGRFTAQDTVAVRRVKEVFGAGAMKHVVVLFTHKEDLNGESLDDYITHTDNQSLKSLVQECGRRYCGFNNRATGEEQEREQLAELMAVVGRLDRENEGAFHSNDLFFEAQRLQREGGGAHGEERRRYLAKVRAQLEEQRRDLRDSTSNWACGALLKVRRWMLSNIGITAVLIICILIFLATLINLCITHGH</sequence>
<feature type="domain" description="AIG1-type G" evidence="5">
    <location>
        <begin position="203"/>
        <end position="407"/>
    </location>
</feature>
<dbReference type="InterPro" id="IPR006703">
    <property type="entry name" value="G_AIG1"/>
</dbReference>
<name>A0A452UUS6_URSMA</name>
<feature type="transmembrane region" description="Helical" evidence="4">
    <location>
        <begin position="462"/>
        <end position="487"/>
    </location>
</feature>
<dbReference type="InterPro" id="IPR027417">
    <property type="entry name" value="P-loop_NTPase"/>
</dbReference>
<dbReference type="Pfam" id="PF04548">
    <property type="entry name" value="AIG1"/>
    <property type="match status" value="2"/>
</dbReference>
<reference evidence="6" key="1">
    <citation type="submission" date="2019-03" db="UniProtKB">
        <authorList>
            <consortium name="Ensembl"/>
        </authorList>
    </citation>
    <scope>IDENTIFICATION</scope>
</reference>
<dbReference type="FunFam" id="3.40.50.300:FF:000366">
    <property type="entry name" value="GTPase, IMAP family member 2"/>
    <property type="match status" value="2"/>
</dbReference>
<protein>
    <recommendedName>
        <fullName evidence="5">AIG1-type G domain-containing protein</fullName>
    </recommendedName>
</protein>
<dbReference type="CDD" id="cd01852">
    <property type="entry name" value="AIG1"/>
    <property type="match status" value="1"/>
</dbReference>
<accession>A0A452UUS6</accession>
<dbReference type="InterPro" id="IPR045058">
    <property type="entry name" value="GIMA/IAN/Toc"/>
</dbReference>